<dbReference type="CDD" id="cd14485">
    <property type="entry name" value="mltA_like_LT_A"/>
    <property type="match status" value="1"/>
</dbReference>
<dbReference type="STRING" id="413882.AAW51_4952"/>
<organism evidence="7 8">
    <name type="scientific">Caldimonas brevitalea</name>
    <dbReference type="NCBI Taxonomy" id="413882"/>
    <lineage>
        <taxon>Bacteria</taxon>
        <taxon>Pseudomonadati</taxon>
        <taxon>Pseudomonadota</taxon>
        <taxon>Betaproteobacteria</taxon>
        <taxon>Burkholderiales</taxon>
        <taxon>Sphaerotilaceae</taxon>
        <taxon>Caldimonas</taxon>
    </lineage>
</organism>
<sequence>MRFLFPYPPFTSPRRQGGFARALGALILGTLAACGTVPEDAAPPLPPDTAAVPAQLPAIEQPRSRWVPVPWDALPGWQADQVGLAWPALLRSCERPAPAWAEVCKEARALPMPDERSVRDWLQRRLQPYQVQNRDDGRPDGLITGYYEPLVDASREARGAYRVPLHQPPADLGQRQPYWSRAELDTVPAARAALRGREIAYVADPLDVLVLQIQGSGRLQVTERDGSKRLVRVAFAGHNQHPYRSVGRWLVDQGAFSLEQASWPAIKQWARANPTRVQQMLHVNPRVVFFREEPLLDPTIGPVGAQGVPLTPGRSIAVDRESVPYGTPVWIDTTEPLLQPGAPARPLQRLVVAQDTGSAIVGAVRADYFWGWTEGAGEYAGRMKQPLRMWALWPRSPS</sequence>
<dbReference type="EMBL" id="CP011371">
    <property type="protein sequence ID" value="AKJ31643.1"/>
    <property type="molecule type" value="Genomic_DNA"/>
</dbReference>
<evidence type="ECO:0000256" key="5">
    <source>
        <dbReference type="ARBA" id="ARBA00030918"/>
    </source>
</evidence>
<dbReference type="GO" id="GO:0008933">
    <property type="term" value="F:peptidoglycan lytic transglycosylase activity"/>
    <property type="evidence" value="ECO:0007669"/>
    <property type="project" value="TreeGrafter"/>
</dbReference>
<evidence type="ECO:0000259" key="6">
    <source>
        <dbReference type="SMART" id="SM00925"/>
    </source>
</evidence>
<dbReference type="InterPro" id="IPR010611">
    <property type="entry name" value="3D_dom"/>
</dbReference>
<dbReference type="Pfam" id="PF03562">
    <property type="entry name" value="MltA"/>
    <property type="match status" value="1"/>
</dbReference>
<dbReference type="SUPFAM" id="SSF50685">
    <property type="entry name" value="Barwin-like endoglucanases"/>
    <property type="match status" value="1"/>
</dbReference>
<feature type="domain" description="Lytic transglycosylase MltA" evidence="6">
    <location>
        <begin position="150"/>
        <end position="291"/>
    </location>
</feature>
<evidence type="ECO:0000256" key="3">
    <source>
        <dbReference type="ARBA" id="ARBA00023239"/>
    </source>
</evidence>
<dbReference type="GO" id="GO:0009253">
    <property type="term" value="P:peptidoglycan catabolic process"/>
    <property type="evidence" value="ECO:0007669"/>
    <property type="project" value="TreeGrafter"/>
</dbReference>
<evidence type="ECO:0000256" key="2">
    <source>
        <dbReference type="ARBA" id="ARBA00012587"/>
    </source>
</evidence>
<dbReference type="EC" id="4.2.2.n1" evidence="2"/>
<dbReference type="PIRSF" id="PIRSF019422">
    <property type="entry name" value="MltA"/>
    <property type="match status" value="1"/>
</dbReference>
<dbReference type="CDD" id="cd14668">
    <property type="entry name" value="mlta_B"/>
    <property type="match status" value="1"/>
</dbReference>
<keyword evidence="3" id="KW-0456">Lyase</keyword>
<gene>
    <name evidence="7" type="primary">mltA</name>
    <name evidence="7" type="ORF">AAW51_4952</name>
</gene>
<dbReference type="GO" id="GO:0071555">
    <property type="term" value="P:cell wall organization"/>
    <property type="evidence" value="ECO:0007669"/>
    <property type="project" value="UniProtKB-KW"/>
</dbReference>
<comment type="catalytic activity">
    <reaction evidence="1">
        <text>Exolytic cleavage of the (1-&gt;4)-beta-glycosidic linkage between N-acetylmuramic acid (MurNAc) and N-acetylglucosamine (GlcNAc) residues in peptidoglycan, from either the reducing or the non-reducing ends of the peptidoglycan chains, with concomitant formation of a 1,6-anhydrobond in the MurNAc residue.</text>
        <dbReference type="EC" id="4.2.2.n1"/>
    </reaction>
</comment>
<dbReference type="Gene3D" id="2.40.40.10">
    <property type="entry name" value="RlpA-like domain"/>
    <property type="match status" value="1"/>
</dbReference>
<dbReference type="GO" id="GO:0004553">
    <property type="term" value="F:hydrolase activity, hydrolyzing O-glycosyl compounds"/>
    <property type="evidence" value="ECO:0007669"/>
    <property type="project" value="InterPro"/>
</dbReference>
<dbReference type="PATRIC" id="fig|413882.6.peg.5166"/>
<accession>A0A0G3BUE3</accession>
<dbReference type="SMART" id="SM00925">
    <property type="entry name" value="MltA"/>
    <property type="match status" value="1"/>
</dbReference>
<dbReference type="PANTHER" id="PTHR30124:SF0">
    <property type="entry name" value="MEMBRANE-BOUND LYTIC MUREIN TRANSGLYCOSYLASE A"/>
    <property type="match status" value="1"/>
</dbReference>
<dbReference type="AlphaFoldDB" id="A0A0G3BUE3"/>
<dbReference type="InterPro" id="IPR036908">
    <property type="entry name" value="RlpA-like_sf"/>
</dbReference>
<protein>
    <recommendedName>
        <fullName evidence="2">peptidoglycan lytic exotransglycosylase</fullName>
        <ecNumber evidence="2">4.2.2.n1</ecNumber>
    </recommendedName>
    <alternativeName>
        <fullName evidence="5">Murein hydrolase A</fullName>
    </alternativeName>
</protein>
<reference evidence="7 8" key="1">
    <citation type="submission" date="2015-05" db="EMBL/GenBank/DDBJ databases">
        <authorList>
            <person name="Tang B."/>
            <person name="Yu Y."/>
        </authorList>
    </citation>
    <scope>NUCLEOTIDE SEQUENCE [LARGE SCALE GENOMIC DNA]</scope>
    <source>
        <strain evidence="7 8">DSM 7029</strain>
    </source>
</reference>
<dbReference type="Gene3D" id="2.40.240.50">
    <property type="entry name" value="Barwin-like endoglucanases"/>
    <property type="match status" value="1"/>
</dbReference>
<dbReference type="PROSITE" id="PS51257">
    <property type="entry name" value="PROKAR_LIPOPROTEIN"/>
    <property type="match status" value="1"/>
</dbReference>
<dbReference type="PANTHER" id="PTHR30124">
    <property type="entry name" value="MEMBRANE-BOUND LYTIC MUREIN TRANSGLYCOSYLASE A"/>
    <property type="match status" value="1"/>
</dbReference>
<dbReference type="GO" id="GO:0019867">
    <property type="term" value="C:outer membrane"/>
    <property type="evidence" value="ECO:0007669"/>
    <property type="project" value="InterPro"/>
</dbReference>
<keyword evidence="8" id="KW-1185">Reference proteome</keyword>
<dbReference type="KEGG" id="pbh:AAW51_4952"/>
<evidence type="ECO:0000256" key="1">
    <source>
        <dbReference type="ARBA" id="ARBA00001420"/>
    </source>
</evidence>
<dbReference type="GO" id="GO:0009254">
    <property type="term" value="P:peptidoglycan turnover"/>
    <property type="evidence" value="ECO:0007669"/>
    <property type="project" value="InterPro"/>
</dbReference>
<dbReference type="Pfam" id="PF06725">
    <property type="entry name" value="3D"/>
    <property type="match status" value="1"/>
</dbReference>
<keyword evidence="4" id="KW-0961">Cell wall biogenesis/degradation</keyword>
<dbReference type="Proteomes" id="UP000035352">
    <property type="component" value="Chromosome"/>
</dbReference>
<evidence type="ECO:0000313" key="8">
    <source>
        <dbReference type="Proteomes" id="UP000035352"/>
    </source>
</evidence>
<dbReference type="InterPro" id="IPR026044">
    <property type="entry name" value="MltA"/>
</dbReference>
<evidence type="ECO:0000313" key="7">
    <source>
        <dbReference type="EMBL" id="AKJ31643.1"/>
    </source>
</evidence>
<evidence type="ECO:0000256" key="4">
    <source>
        <dbReference type="ARBA" id="ARBA00023316"/>
    </source>
</evidence>
<dbReference type="InterPro" id="IPR005300">
    <property type="entry name" value="MltA_B"/>
</dbReference>
<proteinExistence type="predicted"/>
<name>A0A0G3BUE3_9BURK</name>